<keyword evidence="5 9" id="KW-0479">Metal-binding</keyword>
<dbReference type="InterPro" id="IPR036909">
    <property type="entry name" value="Cyt_c-like_dom_sf"/>
</dbReference>
<dbReference type="GO" id="GO:0046872">
    <property type="term" value="F:metal ion binding"/>
    <property type="evidence" value="ECO:0007669"/>
    <property type="project" value="UniProtKB-KW"/>
</dbReference>
<dbReference type="OrthoDB" id="8215804at2"/>
<evidence type="ECO:0000256" key="10">
    <source>
        <dbReference type="SAM" id="Phobius"/>
    </source>
</evidence>
<dbReference type="PANTHER" id="PTHR31632">
    <property type="entry name" value="IRON TRANSPORTER FTH1"/>
    <property type="match status" value="1"/>
</dbReference>
<feature type="transmembrane region" description="Helical" evidence="10">
    <location>
        <begin position="392"/>
        <end position="419"/>
    </location>
</feature>
<dbReference type="AlphaFoldDB" id="A0A2P1PQY9"/>
<dbReference type="SUPFAM" id="SSF46626">
    <property type="entry name" value="Cytochrome c"/>
    <property type="match status" value="1"/>
</dbReference>
<name>A0A2P1PQY9_9GAMM</name>
<dbReference type="RefSeq" id="WP_106891169.1">
    <property type="nucleotide sequence ID" value="NZ_CP027860.1"/>
</dbReference>
<dbReference type="InterPro" id="IPR009056">
    <property type="entry name" value="Cyt_c-like_dom"/>
</dbReference>
<feature type="domain" description="Cytochrome c" evidence="11">
    <location>
        <begin position="144"/>
        <end position="283"/>
    </location>
</feature>
<feature type="transmembrane region" description="Helical" evidence="10">
    <location>
        <begin position="431"/>
        <end position="454"/>
    </location>
</feature>
<evidence type="ECO:0000259" key="11">
    <source>
        <dbReference type="PROSITE" id="PS51007"/>
    </source>
</evidence>
<feature type="transmembrane region" description="Helical" evidence="10">
    <location>
        <begin position="617"/>
        <end position="641"/>
    </location>
</feature>
<feature type="transmembrane region" description="Helical" evidence="10">
    <location>
        <begin position="504"/>
        <end position="522"/>
    </location>
</feature>
<dbReference type="InterPro" id="IPR004923">
    <property type="entry name" value="FTR1/Fip1/EfeU"/>
</dbReference>
<dbReference type="PANTHER" id="PTHR31632:SF2">
    <property type="entry name" value="PLASMA MEMBRANE IRON PERMEASE"/>
    <property type="match status" value="1"/>
</dbReference>
<dbReference type="PROSITE" id="PS51007">
    <property type="entry name" value="CYTC"/>
    <property type="match status" value="1"/>
</dbReference>
<evidence type="ECO:0000256" key="5">
    <source>
        <dbReference type="ARBA" id="ARBA00022723"/>
    </source>
</evidence>
<sequence>MTPASPHLSLRRWGVTTTRIRIALVFLLAAWASLVVGQTQDPEAAVTWRLLDYIAVDYAGAVHAGAIINDAEYAEMREFSMTVTKQLAALRATPQQAALKEEAARLTALVEQRAAPDEVATAARKLGAQLIAAYPVPLAPAQAPDLARGAALYQSLCATCHGATGAGDGSAAGNLDPAPVDFTDEARARERSVFALYQVITQGLESTAMVSYAGLPDDDRWALAFHVGGIAYPAPTPEASAPFDDRLDMNNLQQLVQKTPATLAAEVGDIRAKAIMGYLRHHPPVVPAASGDQWGIVRARLNDTVTAYRRGDHLAARAAALAAYLDGFEPLEPIIAARQPALMRQVEQAMMALRGSIDRSASAVEVEALARDVSVLVDQAENALAGADGGGWSAFLGALTILVREGLEALLIVIAMVAFLRKAERRDVLRYVHAGWVGALAAGVVTWVVATYVVSISGAQREVVEGLSGLLAAVVLVSVGLWLHQKSHAGRWQQYLKEKLSQALSRQSAWVLFGLSFVAVYREVFETILFYTAMWNEQGDNRMVIGGFLTGVLILVGVTIAVLRFSRRLPIGQFFSLSSLLMAILAVVLTGKGIAALQEAGWFAVAPVAFPRIDWLGVYPSVQVLTAQGITLAALVAGYLVNKRLARTSQSSSSV</sequence>
<evidence type="ECO:0000256" key="6">
    <source>
        <dbReference type="ARBA" id="ARBA00022989"/>
    </source>
</evidence>
<evidence type="ECO:0000256" key="3">
    <source>
        <dbReference type="ARBA" id="ARBA00022617"/>
    </source>
</evidence>
<feature type="transmembrane region" description="Helical" evidence="10">
    <location>
        <begin position="542"/>
        <end position="563"/>
    </location>
</feature>
<reference evidence="12 13" key="2">
    <citation type="submission" date="2018-03" db="EMBL/GenBank/DDBJ databases">
        <authorList>
            <person name="Keele B.F."/>
        </authorList>
    </citation>
    <scope>NUCLEOTIDE SEQUENCE [LARGE SCALE GENOMIC DNA]</scope>
    <source>
        <strain evidence="12 13">D13</strain>
    </source>
</reference>
<dbReference type="Proteomes" id="UP000241074">
    <property type="component" value="Chromosome"/>
</dbReference>
<evidence type="ECO:0000256" key="7">
    <source>
        <dbReference type="ARBA" id="ARBA00023004"/>
    </source>
</evidence>
<proteinExistence type="inferred from homology"/>
<keyword evidence="6 10" id="KW-1133">Transmembrane helix</keyword>
<keyword evidence="13" id="KW-1185">Reference proteome</keyword>
<feature type="transmembrane region" description="Helical" evidence="10">
    <location>
        <begin position="466"/>
        <end position="483"/>
    </location>
</feature>
<keyword evidence="7 9" id="KW-0408">Iron</keyword>
<protein>
    <submittedName>
        <fullName evidence="12">Iron permease</fullName>
    </submittedName>
</protein>
<organism evidence="12 13">
    <name type="scientific">Ahniella affigens</name>
    <dbReference type="NCBI Taxonomy" id="2021234"/>
    <lineage>
        <taxon>Bacteria</taxon>
        <taxon>Pseudomonadati</taxon>
        <taxon>Pseudomonadota</taxon>
        <taxon>Gammaproteobacteria</taxon>
        <taxon>Lysobacterales</taxon>
        <taxon>Rhodanobacteraceae</taxon>
        <taxon>Ahniella</taxon>
    </lineage>
</organism>
<keyword evidence="4 10" id="KW-0812">Transmembrane</keyword>
<dbReference type="KEGG" id="xba:C7S18_08575"/>
<dbReference type="Pfam" id="PF03239">
    <property type="entry name" value="FTR1"/>
    <property type="match status" value="1"/>
</dbReference>
<comment type="subcellular location">
    <subcellularLocation>
        <location evidence="1">Membrane</location>
        <topology evidence="1">Multi-pass membrane protein</topology>
    </subcellularLocation>
</comment>
<evidence type="ECO:0000256" key="8">
    <source>
        <dbReference type="ARBA" id="ARBA00023136"/>
    </source>
</evidence>
<dbReference type="GO" id="GO:0015093">
    <property type="term" value="F:ferrous iron transmembrane transporter activity"/>
    <property type="evidence" value="ECO:0007669"/>
    <property type="project" value="TreeGrafter"/>
</dbReference>
<evidence type="ECO:0000256" key="9">
    <source>
        <dbReference type="PROSITE-ProRule" id="PRU00433"/>
    </source>
</evidence>
<evidence type="ECO:0000313" key="13">
    <source>
        <dbReference type="Proteomes" id="UP000241074"/>
    </source>
</evidence>
<dbReference type="GO" id="GO:0009055">
    <property type="term" value="F:electron transfer activity"/>
    <property type="evidence" value="ECO:0007669"/>
    <property type="project" value="InterPro"/>
</dbReference>
<keyword evidence="3 9" id="KW-0349">Heme</keyword>
<dbReference type="Gene3D" id="1.10.760.10">
    <property type="entry name" value="Cytochrome c-like domain"/>
    <property type="match status" value="1"/>
</dbReference>
<evidence type="ECO:0000256" key="1">
    <source>
        <dbReference type="ARBA" id="ARBA00004141"/>
    </source>
</evidence>
<dbReference type="GO" id="GO:0033573">
    <property type="term" value="C:high-affinity iron permease complex"/>
    <property type="evidence" value="ECO:0007669"/>
    <property type="project" value="InterPro"/>
</dbReference>
<keyword evidence="8 10" id="KW-0472">Membrane</keyword>
<evidence type="ECO:0000256" key="2">
    <source>
        <dbReference type="ARBA" id="ARBA00008333"/>
    </source>
</evidence>
<comment type="similarity">
    <text evidence="2">Belongs to the oxidase-dependent Fe transporter (OFeT) (TC 9.A.10.1) family.</text>
</comment>
<dbReference type="Pfam" id="PF13442">
    <property type="entry name" value="Cytochrome_CBB3"/>
    <property type="match status" value="1"/>
</dbReference>
<feature type="transmembrane region" description="Helical" evidence="10">
    <location>
        <begin position="575"/>
        <end position="597"/>
    </location>
</feature>
<dbReference type="GO" id="GO:0020037">
    <property type="term" value="F:heme binding"/>
    <property type="evidence" value="ECO:0007669"/>
    <property type="project" value="InterPro"/>
</dbReference>
<gene>
    <name evidence="12" type="ORF">C7S18_08575</name>
</gene>
<dbReference type="EMBL" id="CP027860">
    <property type="protein sequence ID" value="AVP97245.1"/>
    <property type="molecule type" value="Genomic_DNA"/>
</dbReference>
<reference evidence="12 13" key="1">
    <citation type="submission" date="2018-03" db="EMBL/GenBank/DDBJ databases">
        <title>Ahniella affigens gen. nov., sp. nov., a gammaproteobacterium isolated from sandy soil near a stream.</title>
        <authorList>
            <person name="Ko Y."/>
            <person name="Kim J.-H."/>
        </authorList>
    </citation>
    <scope>NUCLEOTIDE SEQUENCE [LARGE SCALE GENOMIC DNA]</scope>
    <source>
        <strain evidence="12 13">D13</strain>
    </source>
</reference>
<evidence type="ECO:0000256" key="4">
    <source>
        <dbReference type="ARBA" id="ARBA00022692"/>
    </source>
</evidence>
<accession>A0A2P1PQY9</accession>
<evidence type="ECO:0000313" key="12">
    <source>
        <dbReference type="EMBL" id="AVP97245.1"/>
    </source>
</evidence>